<dbReference type="AlphaFoldDB" id="A0AAU9KH04"/>
<comment type="caution">
    <text evidence="4">The sequence shown here is derived from an EMBL/GenBank/DDBJ whole genome shotgun (WGS) entry which is preliminary data.</text>
</comment>
<dbReference type="EMBL" id="CAKLCB010000104">
    <property type="protein sequence ID" value="CAH0515270.1"/>
    <property type="molecule type" value="Genomic_DNA"/>
</dbReference>
<feature type="transmembrane region" description="Helical" evidence="2">
    <location>
        <begin position="145"/>
        <end position="165"/>
    </location>
</feature>
<keyword evidence="6" id="KW-1185">Reference proteome</keyword>
<dbReference type="EMBL" id="CAKKTJ010000086">
    <property type="protein sequence ID" value="CAH0473542.1"/>
    <property type="molecule type" value="Genomic_DNA"/>
</dbReference>
<feature type="signal peptide" evidence="3">
    <location>
        <begin position="1"/>
        <end position="18"/>
    </location>
</feature>
<evidence type="ECO:0000256" key="2">
    <source>
        <dbReference type="SAM" id="Phobius"/>
    </source>
</evidence>
<evidence type="ECO:0000313" key="5">
    <source>
        <dbReference type="EMBL" id="CAH0515270.1"/>
    </source>
</evidence>
<keyword evidence="3" id="KW-0732">Signal</keyword>
<dbReference type="Proteomes" id="UP001158986">
    <property type="component" value="Unassembled WGS sequence"/>
</dbReference>
<sequence>MRFACILLLFALVIAADAHMAATLETLSPPFGSTKTQENPVSTDTLINTVLKSAVLDSVDNEILTTSAPKGSRGQDAITLPAHDSATTRSDSVSNSSRNDSAAQTGYKTPSAAATDGHKPVSSTVDALNERTGKLSAGTSTGVEAILPIILGALGCVGVLAMAVMHQKKRDVNVNDSNRASLDCEYSGTDLLPEDQSLSIAQAKSPLVASKMPDSDHNLAVTACIVGNNSPIHSTSPFGSTRKMRVSSPVPSSYPNRETNIEFQDACSRYGEGSDVILTFNKVRADSSYLASQVQL</sequence>
<evidence type="ECO:0008006" key="8">
    <source>
        <dbReference type="Google" id="ProtNLM"/>
    </source>
</evidence>
<feature type="chain" id="PRO_5043728758" description="Mid2 domain-containing protein" evidence="3">
    <location>
        <begin position="19"/>
        <end position="296"/>
    </location>
</feature>
<accession>A0AAU9KH04</accession>
<keyword evidence="2" id="KW-0812">Transmembrane</keyword>
<evidence type="ECO:0000256" key="3">
    <source>
        <dbReference type="SAM" id="SignalP"/>
    </source>
</evidence>
<keyword evidence="2" id="KW-1133">Transmembrane helix</keyword>
<feature type="region of interest" description="Disordered" evidence="1">
    <location>
        <begin position="236"/>
        <end position="257"/>
    </location>
</feature>
<evidence type="ECO:0000313" key="7">
    <source>
        <dbReference type="Proteomes" id="UP001160483"/>
    </source>
</evidence>
<evidence type="ECO:0000313" key="6">
    <source>
        <dbReference type="Proteomes" id="UP001158986"/>
    </source>
</evidence>
<proteinExistence type="predicted"/>
<gene>
    <name evidence="5" type="ORF">PBS001_LOCUS1985</name>
    <name evidence="4" type="ORF">PBS003_LOCUS428</name>
</gene>
<name>A0AAU9KH04_9STRA</name>
<feature type="region of interest" description="Disordered" evidence="1">
    <location>
        <begin position="83"/>
        <end position="126"/>
    </location>
</feature>
<reference evidence="4 6" key="1">
    <citation type="submission" date="2021-11" db="EMBL/GenBank/DDBJ databases">
        <authorList>
            <person name="Islam A."/>
            <person name="Islam S."/>
            <person name="Flora M.S."/>
            <person name="Rahman M."/>
            <person name="Ziaur R.M."/>
            <person name="Epstein J.H."/>
            <person name="Hassan M."/>
            <person name="Klassen M."/>
            <person name="Woodard K."/>
            <person name="Webb A."/>
            <person name="Webby R.J."/>
            <person name="El Zowalaty M.E."/>
        </authorList>
    </citation>
    <scope>NUCLEOTIDE SEQUENCE</scope>
    <source>
        <strain evidence="5">Pbs1</strain>
        <strain evidence="4">Pbs3</strain>
    </source>
</reference>
<feature type="compositionally biased region" description="Low complexity" evidence="1">
    <location>
        <begin position="85"/>
        <end position="102"/>
    </location>
</feature>
<protein>
    <recommendedName>
        <fullName evidence="8">Mid2 domain-containing protein</fullName>
    </recommendedName>
</protein>
<keyword evidence="2" id="KW-0472">Membrane</keyword>
<organism evidence="4 7">
    <name type="scientific">Peronospora belbahrii</name>
    <dbReference type="NCBI Taxonomy" id="622444"/>
    <lineage>
        <taxon>Eukaryota</taxon>
        <taxon>Sar</taxon>
        <taxon>Stramenopiles</taxon>
        <taxon>Oomycota</taxon>
        <taxon>Peronosporomycetes</taxon>
        <taxon>Peronosporales</taxon>
        <taxon>Peronosporaceae</taxon>
        <taxon>Peronospora</taxon>
    </lineage>
</organism>
<dbReference type="Proteomes" id="UP001160483">
    <property type="component" value="Unassembled WGS sequence"/>
</dbReference>
<evidence type="ECO:0000313" key="4">
    <source>
        <dbReference type="EMBL" id="CAH0473542.1"/>
    </source>
</evidence>
<evidence type="ECO:0000256" key="1">
    <source>
        <dbReference type="SAM" id="MobiDB-lite"/>
    </source>
</evidence>